<protein>
    <recommendedName>
        <fullName evidence="3">DUF2634 domain-containing protein</fullName>
    </recommendedName>
</protein>
<dbReference type="InterPro" id="IPR020288">
    <property type="entry name" value="Sheath_initiator"/>
</dbReference>
<reference evidence="1 2" key="1">
    <citation type="submission" date="2016-10" db="EMBL/GenBank/DDBJ databases">
        <authorList>
            <person name="de Groot N.N."/>
        </authorList>
    </citation>
    <scope>NUCLEOTIDE SEQUENCE [LARGE SCALE GENOMIC DNA]</scope>
    <source>
        <strain evidence="1 2">DSM 18979</strain>
    </source>
</reference>
<dbReference type="STRING" id="426128.SAMN05660297_02739"/>
<dbReference type="RefSeq" id="WP_170834823.1">
    <property type="nucleotide sequence ID" value="NZ_FOHU01000014.1"/>
</dbReference>
<dbReference type="EMBL" id="FOHU01000014">
    <property type="protein sequence ID" value="SET55350.1"/>
    <property type="molecule type" value="Genomic_DNA"/>
</dbReference>
<keyword evidence="2" id="KW-1185">Reference proteome</keyword>
<sequence>MLPQISKLEFRNEKVIESPVTHKTFLWDFETGDFKLKDGKLVTVEGVEYIKIWISKVLRTEFGTLIYKSYGSEHHGLIGKVLDRDFIKSELQRTIREALLQNKAIISVTNFEFQLEEALLTIKLNVATIYGNTEVVIVAE</sequence>
<evidence type="ECO:0008006" key="3">
    <source>
        <dbReference type="Google" id="ProtNLM"/>
    </source>
</evidence>
<evidence type="ECO:0000313" key="2">
    <source>
        <dbReference type="Proteomes" id="UP000199568"/>
    </source>
</evidence>
<accession>A0A1I0FB35</accession>
<proteinExistence type="predicted"/>
<dbReference type="Proteomes" id="UP000199568">
    <property type="component" value="Unassembled WGS sequence"/>
</dbReference>
<organism evidence="1 2">
    <name type="scientific">Natronincola peptidivorans</name>
    <dbReference type="NCBI Taxonomy" id="426128"/>
    <lineage>
        <taxon>Bacteria</taxon>
        <taxon>Bacillati</taxon>
        <taxon>Bacillota</taxon>
        <taxon>Clostridia</taxon>
        <taxon>Peptostreptococcales</taxon>
        <taxon>Natronincolaceae</taxon>
        <taxon>Natronincola</taxon>
    </lineage>
</organism>
<dbReference type="AlphaFoldDB" id="A0A1I0FB35"/>
<dbReference type="Gene3D" id="3.10.450.40">
    <property type="match status" value="1"/>
</dbReference>
<gene>
    <name evidence="1" type="ORF">SAMN05660297_02739</name>
</gene>
<evidence type="ECO:0000313" key="1">
    <source>
        <dbReference type="EMBL" id="SET55350.1"/>
    </source>
</evidence>
<dbReference type="SUPFAM" id="SSF160719">
    <property type="entry name" value="gpW/gp25-like"/>
    <property type="match status" value="1"/>
</dbReference>
<dbReference type="Pfam" id="PF10934">
    <property type="entry name" value="Sheath_initiator"/>
    <property type="match status" value="1"/>
</dbReference>
<name>A0A1I0FB35_9FIRM</name>